<evidence type="ECO:0000259" key="1">
    <source>
        <dbReference type="Pfam" id="PF02492"/>
    </source>
</evidence>
<dbReference type="SUPFAM" id="SSF52540">
    <property type="entry name" value="P-loop containing nucleoside triphosphate hydrolases"/>
    <property type="match status" value="1"/>
</dbReference>
<dbReference type="OrthoDB" id="259708at2759"/>
<gene>
    <name evidence="2" type="ORF">BJ508DRAFT_412012</name>
</gene>
<dbReference type="InterPro" id="IPR051316">
    <property type="entry name" value="Zinc-reg_GTPase_activator"/>
</dbReference>
<sequence length="359" mass="39516">MSTPKPPIPITLLTGFLGSGKTTLLLSLLAQLPTPPPRLALLKNELGSLPVDSILTGQSALAGTKELLNGCLCCNLVGSLEDGLRELLEGSRDEKGEYGLDRIVIETSGSALPATLVVELRRVCAVLNNAVEVEGVISVIDCENWTGYADRSYTAKLQAEFTDLVVLNKWEDGGERKVDEVRDRLGDVLKEDVPVVKSNYGWVDVSLVFGIEGKKGQEIEGSVLPHEREGHRHGSHEQEVDVLNVGLPVEGEGTLDWEWWRENVLESAQKDETFRIKGWGLVREDGVTKKKMLNWAFGRWKTFDVDGERDEADKGVVGRFTFVLAKGEAPRWKYRLQKKLKTTKVVDGTGGAIQVDVVA</sequence>
<dbReference type="PANTHER" id="PTHR13748:SF62">
    <property type="entry name" value="COBW DOMAIN-CONTAINING PROTEIN"/>
    <property type="match status" value="1"/>
</dbReference>
<dbReference type="AlphaFoldDB" id="A0A3N4IHL7"/>
<protein>
    <submittedName>
        <fullName evidence="2">CobW-domain-containing protein</fullName>
    </submittedName>
</protein>
<dbReference type="GO" id="GO:0005737">
    <property type="term" value="C:cytoplasm"/>
    <property type="evidence" value="ECO:0007669"/>
    <property type="project" value="TreeGrafter"/>
</dbReference>
<evidence type="ECO:0000313" key="2">
    <source>
        <dbReference type="EMBL" id="RPA85632.1"/>
    </source>
</evidence>
<accession>A0A3N4IHL7</accession>
<dbReference type="Pfam" id="PF02492">
    <property type="entry name" value="cobW"/>
    <property type="match status" value="1"/>
</dbReference>
<dbReference type="InterPro" id="IPR027417">
    <property type="entry name" value="P-loop_NTPase"/>
</dbReference>
<dbReference type="PANTHER" id="PTHR13748">
    <property type="entry name" value="COBW-RELATED"/>
    <property type="match status" value="1"/>
</dbReference>
<organism evidence="2 3">
    <name type="scientific">Ascobolus immersus RN42</name>
    <dbReference type="NCBI Taxonomy" id="1160509"/>
    <lineage>
        <taxon>Eukaryota</taxon>
        <taxon>Fungi</taxon>
        <taxon>Dikarya</taxon>
        <taxon>Ascomycota</taxon>
        <taxon>Pezizomycotina</taxon>
        <taxon>Pezizomycetes</taxon>
        <taxon>Pezizales</taxon>
        <taxon>Ascobolaceae</taxon>
        <taxon>Ascobolus</taxon>
    </lineage>
</organism>
<dbReference type="STRING" id="1160509.A0A3N4IHL7"/>
<evidence type="ECO:0000313" key="3">
    <source>
        <dbReference type="Proteomes" id="UP000275078"/>
    </source>
</evidence>
<dbReference type="Proteomes" id="UP000275078">
    <property type="component" value="Unassembled WGS sequence"/>
</dbReference>
<proteinExistence type="predicted"/>
<dbReference type="Gene3D" id="3.40.50.300">
    <property type="entry name" value="P-loop containing nucleotide triphosphate hydrolases"/>
    <property type="match status" value="1"/>
</dbReference>
<reference evidence="2 3" key="1">
    <citation type="journal article" date="2018" name="Nat. Ecol. Evol.">
        <title>Pezizomycetes genomes reveal the molecular basis of ectomycorrhizal truffle lifestyle.</title>
        <authorList>
            <person name="Murat C."/>
            <person name="Payen T."/>
            <person name="Noel B."/>
            <person name="Kuo A."/>
            <person name="Morin E."/>
            <person name="Chen J."/>
            <person name="Kohler A."/>
            <person name="Krizsan K."/>
            <person name="Balestrini R."/>
            <person name="Da Silva C."/>
            <person name="Montanini B."/>
            <person name="Hainaut M."/>
            <person name="Levati E."/>
            <person name="Barry K.W."/>
            <person name="Belfiori B."/>
            <person name="Cichocki N."/>
            <person name="Clum A."/>
            <person name="Dockter R.B."/>
            <person name="Fauchery L."/>
            <person name="Guy J."/>
            <person name="Iotti M."/>
            <person name="Le Tacon F."/>
            <person name="Lindquist E.A."/>
            <person name="Lipzen A."/>
            <person name="Malagnac F."/>
            <person name="Mello A."/>
            <person name="Molinier V."/>
            <person name="Miyauchi S."/>
            <person name="Poulain J."/>
            <person name="Riccioni C."/>
            <person name="Rubini A."/>
            <person name="Sitrit Y."/>
            <person name="Splivallo R."/>
            <person name="Traeger S."/>
            <person name="Wang M."/>
            <person name="Zifcakova L."/>
            <person name="Wipf D."/>
            <person name="Zambonelli A."/>
            <person name="Paolocci F."/>
            <person name="Nowrousian M."/>
            <person name="Ottonello S."/>
            <person name="Baldrian P."/>
            <person name="Spatafora J.W."/>
            <person name="Henrissat B."/>
            <person name="Nagy L.G."/>
            <person name="Aury J.M."/>
            <person name="Wincker P."/>
            <person name="Grigoriev I.V."/>
            <person name="Bonfante P."/>
            <person name="Martin F.M."/>
        </authorList>
    </citation>
    <scope>NUCLEOTIDE SEQUENCE [LARGE SCALE GENOMIC DNA]</scope>
    <source>
        <strain evidence="2 3">RN42</strain>
    </source>
</reference>
<dbReference type="InterPro" id="IPR003495">
    <property type="entry name" value="CobW/HypB/UreG_nucleotide-bd"/>
</dbReference>
<feature type="domain" description="CobW/HypB/UreG nucleotide-binding" evidence="1">
    <location>
        <begin position="9"/>
        <end position="187"/>
    </location>
</feature>
<name>A0A3N4IHL7_ASCIM</name>
<dbReference type="EMBL" id="ML119653">
    <property type="protein sequence ID" value="RPA85632.1"/>
    <property type="molecule type" value="Genomic_DNA"/>
</dbReference>
<keyword evidence="3" id="KW-1185">Reference proteome</keyword>